<dbReference type="InterPro" id="IPR028034">
    <property type="entry name" value="HU-CCDC81"/>
</dbReference>
<protein>
    <submittedName>
        <fullName evidence="5">Coiled-coil domain containing 81</fullName>
    </submittedName>
</protein>
<dbReference type="PANTHER" id="PTHR14362:SF2">
    <property type="entry name" value="COILED-COIL DOMAIN-CONTAINING PROTEIN 81"/>
    <property type="match status" value="1"/>
</dbReference>
<dbReference type="EMBL" id="AHAT01003505">
    <property type="status" value="NOT_ANNOTATED_CDS"/>
    <property type="molecule type" value="Genomic_DNA"/>
</dbReference>
<sequence length="645" mass="73125">MTDILLSVVSDGERSLFPTLSKLSENDVEGVWTNVSAFVERQMSLQKGVHIPGLGTFTFSQQRHDVGNKVLLNQRPVFLLSEKLSQTHGLKHTKPLAAGDVPVVPLNFTALSLESPFDRDTVEGCVRETLLVLSRALACRRRVLFTFRGVGALSIREGRAKMRFYRDFLDALDPSGGLVGALTLSPGTADTCISLSKRVQAEVKGPNSARSHVGSDCKVWLLRSSEEAYFIVCAEGLGRRCAGGDSWETFLRASDPQVARQPVARPTLAPARVNGVSIPEELERNLGPGALPQRQGHTEPAPAPARRETGCHVAQELCYLCMQRAQRNVPVNLTEERRRQEQEEERLLLLYQQQTQQQELKKQQAQLQATREHNQKLAAFNRRVSEAIKERKTARPTAFHASYIFQSRPLTPPRWPKQQLYLQELCAQASQKRDREAQSRLDQDFMDRLQQLQLAEDLAIQKEELLKKKAEQTQNYQKALDVQVKTNKTGAHMPLLPNLLKHSFSLKQVDLERQRTQAYLKCLVHLIPEFPTVKQSRLQSALLILQIHHQMTWLCQSDIMLCKAETARSVRRLNRYAQQNWDCSFSDGQAHIISSQVTPGSGSQLLMDQCEKYRRCFQCKRRTTNCGESNIWKDTRYIPGSRLMV</sequence>
<accession>W5MTM8</accession>
<dbReference type="HOGENOM" id="CLU_020603_0_0_1"/>
<dbReference type="AlphaFoldDB" id="W5MTM8"/>
<organism evidence="5 6">
    <name type="scientific">Lepisosteus oculatus</name>
    <name type="common">Spotted gar</name>
    <dbReference type="NCBI Taxonomy" id="7918"/>
    <lineage>
        <taxon>Eukaryota</taxon>
        <taxon>Metazoa</taxon>
        <taxon>Chordata</taxon>
        <taxon>Craniata</taxon>
        <taxon>Vertebrata</taxon>
        <taxon>Euteleostomi</taxon>
        <taxon>Actinopterygii</taxon>
        <taxon>Neopterygii</taxon>
        <taxon>Holostei</taxon>
        <taxon>Semionotiformes</taxon>
        <taxon>Lepisosteidae</taxon>
        <taxon>Lepisosteus</taxon>
    </lineage>
</organism>
<dbReference type="GO" id="GO:0005815">
    <property type="term" value="C:microtubule organizing center"/>
    <property type="evidence" value="ECO:0000318"/>
    <property type="project" value="GO_Central"/>
</dbReference>
<evidence type="ECO:0000256" key="2">
    <source>
        <dbReference type="SAM" id="MobiDB-lite"/>
    </source>
</evidence>
<feature type="domain" description="CCDC81 HU" evidence="4">
    <location>
        <begin position="102"/>
        <end position="175"/>
    </location>
</feature>
<feature type="region of interest" description="Disordered" evidence="2">
    <location>
        <begin position="283"/>
        <end position="306"/>
    </location>
</feature>
<dbReference type="Pfam" id="PF14908">
    <property type="entry name" value="HU-CCDC81_euk_1"/>
    <property type="match status" value="1"/>
</dbReference>
<feature type="coiled-coil region" evidence="1">
    <location>
        <begin position="455"/>
        <end position="482"/>
    </location>
</feature>
<dbReference type="EMBL" id="AHAT01003506">
    <property type="status" value="NOT_ANNOTATED_CDS"/>
    <property type="molecule type" value="Genomic_DNA"/>
</dbReference>
<reference evidence="5" key="3">
    <citation type="submission" date="2025-09" db="UniProtKB">
        <authorList>
            <consortium name="Ensembl"/>
        </authorList>
    </citation>
    <scope>IDENTIFICATION</scope>
</reference>
<dbReference type="EMBL" id="AHAT01003503">
    <property type="status" value="NOT_ANNOTATED_CDS"/>
    <property type="molecule type" value="Genomic_DNA"/>
</dbReference>
<dbReference type="Ensembl" id="ENSLOCT00000011755.1">
    <property type="protein sequence ID" value="ENSLOCP00000011737.1"/>
    <property type="gene ID" value="ENSLOCG00000009607.1"/>
</dbReference>
<evidence type="ECO:0000259" key="4">
    <source>
        <dbReference type="Pfam" id="PF18289"/>
    </source>
</evidence>
<dbReference type="InterPro" id="IPR040673">
    <property type="entry name" value="CCDC81_HU_dom_2"/>
</dbReference>
<dbReference type="InParanoid" id="W5MTM8"/>
<evidence type="ECO:0000259" key="3">
    <source>
        <dbReference type="Pfam" id="PF14908"/>
    </source>
</evidence>
<dbReference type="OMA" id="QCEKYPR"/>
<reference evidence="6" key="1">
    <citation type="submission" date="2011-12" db="EMBL/GenBank/DDBJ databases">
        <title>The Draft Genome of Lepisosteus oculatus.</title>
        <authorList>
            <consortium name="The Broad Institute Genome Assembly &amp; Analysis Group"/>
            <consortium name="Computational R&amp;D Group"/>
            <consortium name="and Sequencing Platform"/>
            <person name="Di Palma F."/>
            <person name="Alfoldi J."/>
            <person name="Johnson J."/>
            <person name="Berlin A."/>
            <person name="Gnerre S."/>
            <person name="Jaffe D."/>
            <person name="MacCallum I."/>
            <person name="Young S."/>
            <person name="Walker B.J."/>
            <person name="Lander E.S."/>
            <person name="Lindblad-Toh K."/>
        </authorList>
    </citation>
    <scope>NUCLEOTIDE SEQUENCE [LARGE SCALE GENOMIC DNA]</scope>
</reference>
<dbReference type="Bgee" id="ENSLOCG00000009607">
    <property type="expression patterns" value="Expressed in testis and 8 other cell types or tissues"/>
</dbReference>
<proteinExistence type="predicted"/>
<dbReference type="EMBL" id="AHAT01003504">
    <property type="status" value="NOT_ANNOTATED_CDS"/>
    <property type="molecule type" value="Genomic_DNA"/>
</dbReference>
<evidence type="ECO:0000313" key="6">
    <source>
        <dbReference type="Proteomes" id="UP000018468"/>
    </source>
</evidence>
<feature type="domain" description="CCDC81 HU" evidence="3">
    <location>
        <begin position="10"/>
        <end position="91"/>
    </location>
</feature>
<evidence type="ECO:0000313" key="5">
    <source>
        <dbReference type="Ensembl" id="ENSLOCP00000011737.1"/>
    </source>
</evidence>
<dbReference type="PANTHER" id="PTHR14362">
    <property type="entry name" value="COILED-COIL DOMAIN-CONTAINING PROTEIN 81"/>
    <property type="match status" value="1"/>
</dbReference>
<dbReference type="eggNOG" id="ENOG502QT76">
    <property type="taxonomic scope" value="Eukaryota"/>
</dbReference>
<dbReference type="Proteomes" id="UP000018468">
    <property type="component" value="Linkage group LG17"/>
</dbReference>
<dbReference type="Pfam" id="PF18289">
    <property type="entry name" value="HU-CCDC81_euk_2"/>
    <property type="match status" value="1"/>
</dbReference>
<name>W5MTM8_LEPOC</name>
<reference evidence="5" key="2">
    <citation type="submission" date="2025-08" db="UniProtKB">
        <authorList>
            <consortium name="Ensembl"/>
        </authorList>
    </citation>
    <scope>IDENTIFICATION</scope>
</reference>
<evidence type="ECO:0000256" key="1">
    <source>
        <dbReference type="SAM" id="Coils"/>
    </source>
</evidence>
<dbReference type="InterPro" id="IPR026295">
    <property type="entry name" value="CCD81"/>
</dbReference>
<keyword evidence="1" id="KW-0175">Coiled coil</keyword>
<dbReference type="GeneTree" id="ENSGT00390000011985"/>
<keyword evidence="6" id="KW-1185">Reference proteome</keyword>